<comment type="similarity">
    <text evidence="1">Belongs to the MT-A70-like family.</text>
</comment>
<dbReference type="GO" id="GO:0003676">
    <property type="term" value="F:nucleic acid binding"/>
    <property type="evidence" value="ECO:0007669"/>
    <property type="project" value="InterPro"/>
</dbReference>
<dbReference type="GeneID" id="25304433"/>
<dbReference type="GO" id="GO:0032259">
    <property type="term" value="P:methylation"/>
    <property type="evidence" value="ECO:0007669"/>
    <property type="project" value="InterPro"/>
</dbReference>
<dbReference type="GO" id="GO:0008168">
    <property type="term" value="F:methyltransferase activity"/>
    <property type="evidence" value="ECO:0007669"/>
    <property type="project" value="InterPro"/>
</dbReference>
<dbReference type="PROSITE" id="PS51143">
    <property type="entry name" value="MT_A70"/>
    <property type="match status" value="1"/>
</dbReference>
<dbReference type="GO" id="GO:0005634">
    <property type="term" value="C:nucleus"/>
    <property type="evidence" value="ECO:0007669"/>
    <property type="project" value="TreeGrafter"/>
</dbReference>
<name>A0A0D2F5E3_9EURO</name>
<dbReference type="PANTHER" id="PTHR12829">
    <property type="entry name" value="N6-ADENOSINE-METHYLTRANSFERASE"/>
    <property type="match status" value="1"/>
</dbReference>
<organism evidence="2 3">
    <name type="scientific">Fonsecaea pedrosoi CBS 271.37</name>
    <dbReference type="NCBI Taxonomy" id="1442368"/>
    <lineage>
        <taxon>Eukaryota</taxon>
        <taxon>Fungi</taxon>
        <taxon>Dikarya</taxon>
        <taxon>Ascomycota</taxon>
        <taxon>Pezizomycotina</taxon>
        <taxon>Eurotiomycetes</taxon>
        <taxon>Chaetothyriomycetidae</taxon>
        <taxon>Chaetothyriales</taxon>
        <taxon>Herpotrichiellaceae</taxon>
        <taxon>Fonsecaea</taxon>
    </lineage>
</organism>
<evidence type="ECO:0000313" key="3">
    <source>
        <dbReference type="Proteomes" id="UP000053029"/>
    </source>
</evidence>
<protein>
    <submittedName>
        <fullName evidence="2">Unplaced genomic scaffold supercont1.3, whole genome shotgun sequence</fullName>
    </submittedName>
</protein>
<accession>A0A0D2F5E3</accession>
<dbReference type="SUPFAM" id="SSF53335">
    <property type="entry name" value="S-adenosyl-L-methionine-dependent methyltransferases"/>
    <property type="match status" value="1"/>
</dbReference>
<dbReference type="PANTHER" id="PTHR12829:SF4">
    <property type="entry name" value="N(6)-ADENINE-SPECIFIC METHYLTRANSFERASE METTL4"/>
    <property type="match status" value="1"/>
</dbReference>
<dbReference type="STRING" id="1442368.A0A0D2F5E3"/>
<dbReference type="InterPro" id="IPR007757">
    <property type="entry name" value="MT-A70-like"/>
</dbReference>
<sequence>MSGTILYRNQAATVALIDIPQSIRAGQHLAYTLRSSLAVRSPYPSTEPKGIKREAILNTTTVEEQLYHESLQYEIRAALIEIRTHLHGRGELWCGARRALTSHADTSVPPSPAQPSNLEWSMSTGPSSTAVPVVLSTTESRTKFHSLEDLQGTVVYNIVSQTAIVQVRHVGDFLVASGSVFLWASLEQGSPAFLSARRALPPENRAFDLILMDPPWPNRSVRNSNAYRTSEAQARDPFLQAVCLTGDFLDPQGILALWITNKSSIREKVLQTLHALDLHLHQEWIWIKVTAQGEPVSEIDGVWRRPYEILLLFRKGQPPKAPERKVIAAVPDLHSRKPCLKPLLEEQLPPKYSALELFARNLTTGWWSWGDEVLKFQHESQWDGYEGSEVTF</sequence>
<dbReference type="HOGENOM" id="CLU_027091_4_1_1"/>
<dbReference type="InterPro" id="IPR029063">
    <property type="entry name" value="SAM-dependent_MTases_sf"/>
</dbReference>
<dbReference type="Pfam" id="PF05063">
    <property type="entry name" value="MT-A70"/>
    <property type="match status" value="1"/>
</dbReference>
<dbReference type="VEuPathDB" id="FungiDB:Z517_04943"/>
<reference evidence="2 3" key="1">
    <citation type="submission" date="2015-01" db="EMBL/GenBank/DDBJ databases">
        <title>The Genome Sequence of Fonsecaea pedrosoi CBS 271.37.</title>
        <authorList>
            <consortium name="The Broad Institute Genomics Platform"/>
            <person name="Cuomo C."/>
            <person name="de Hoog S."/>
            <person name="Gorbushina A."/>
            <person name="Stielow B."/>
            <person name="Teixiera M."/>
            <person name="Abouelleil A."/>
            <person name="Chapman S.B."/>
            <person name="Priest M."/>
            <person name="Young S.K."/>
            <person name="Wortman J."/>
            <person name="Nusbaum C."/>
            <person name="Birren B."/>
        </authorList>
    </citation>
    <scope>NUCLEOTIDE SEQUENCE [LARGE SCALE GENOMIC DNA]</scope>
    <source>
        <strain evidence="2 3">CBS 271.37</strain>
    </source>
</reference>
<dbReference type="Gene3D" id="3.40.50.150">
    <property type="entry name" value="Vaccinia Virus protein VP39"/>
    <property type="match status" value="1"/>
</dbReference>
<evidence type="ECO:0000256" key="1">
    <source>
        <dbReference type="PROSITE-ProRule" id="PRU00489"/>
    </source>
</evidence>
<dbReference type="Proteomes" id="UP000053029">
    <property type="component" value="Unassembled WGS sequence"/>
</dbReference>
<evidence type="ECO:0000313" key="2">
    <source>
        <dbReference type="EMBL" id="KIW81917.1"/>
    </source>
</evidence>
<gene>
    <name evidence="2" type="ORF">Z517_04943</name>
</gene>
<dbReference type="AlphaFoldDB" id="A0A0D2F5E3"/>
<dbReference type="OrthoDB" id="61116at2759"/>
<dbReference type="EMBL" id="KN846971">
    <property type="protein sequence ID" value="KIW81917.1"/>
    <property type="molecule type" value="Genomic_DNA"/>
</dbReference>
<dbReference type="InterPro" id="IPR002052">
    <property type="entry name" value="DNA_methylase_N6_adenine_CS"/>
</dbReference>
<dbReference type="RefSeq" id="XP_013285725.1">
    <property type="nucleotide sequence ID" value="XM_013430271.1"/>
</dbReference>
<dbReference type="PROSITE" id="PS00092">
    <property type="entry name" value="N6_MTASE"/>
    <property type="match status" value="1"/>
</dbReference>
<proteinExistence type="inferred from homology"/>
<keyword evidence="3" id="KW-1185">Reference proteome</keyword>